<organism evidence="2 3">
    <name type="scientific">Lishizhenia tianjinensis</name>
    <dbReference type="NCBI Taxonomy" id="477690"/>
    <lineage>
        <taxon>Bacteria</taxon>
        <taxon>Pseudomonadati</taxon>
        <taxon>Bacteroidota</taxon>
        <taxon>Flavobacteriia</taxon>
        <taxon>Flavobacteriales</taxon>
        <taxon>Crocinitomicaceae</taxon>
        <taxon>Lishizhenia</taxon>
    </lineage>
</organism>
<evidence type="ECO:0000259" key="1">
    <source>
        <dbReference type="Pfam" id="PF05368"/>
    </source>
</evidence>
<proteinExistence type="predicted"/>
<name>A0A1I6XPK7_9FLAO</name>
<dbReference type="CDD" id="cd05269">
    <property type="entry name" value="TMR_SDR_a"/>
    <property type="match status" value="1"/>
</dbReference>
<dbReference type="PANTHER" id="PTHR47129">
    <property type="entry name" value="QUINONE OXIDOREDUCTASE 2"/>
    <property type="match status" value="1"/>
</dbReference>
<protein>
    <submittedName>
        <fullName evidence="2">NAD(P)H dehydrogenase (Quinone)</fullName>
    </submittedName>
</protein>
<dbReference type="InterPro" id="IPR008030">
    <property type="entry name" value="NmrA-like"/>
</dbReference>
<dbReference type="AlphaFoldDB" id="A0A1I6XPK7"/>
<reference evidence="2 3" key="1">
    <citation type="submission" date="2016-10" db="EMBL/GenBank/DDBJ databases">
        <authorList>
            <person name="de Groot N.N."/>
        </authorList>
    </citation>
    <scope>NUCLEOTIDE SEQUENCE [LARGE SCALE GENOMIC DNA]</scope>
    <source>
        <strain evidence="2 3">CGMCC 1.7005</strain>
    </source>
</reference>
<sequence length="290" mass="31741">MILITGATGNYGGLTIKHLLNKGVAANQIVALVRDEAKAQDLKDKGVELRIGDYDNVESLKTAFQGIDQLLFISASDVEKRLPQHENVMEAAKAAGVGHIVYTSFERQNNTSSSPIAFVAEAHLRTEELLKESGISHTILRNNLYMDFVPVFIGEQVLDQKNIYLPAENGKAGFVLREDMAEATAQILVNEPQETQVLEFSNEENYSYQDVADAISKVTGTQINYTSPSVEEYTSTLLGLNVPEGYVHMFAGFAKAQADGELAVSSTTINDLLGRKATTLEEFVNTVYGK</sequence>
<evidence type="ECO:0000313" key="3">
    <source>
        <dbReference type="Proteomes" id="UP000236454"/>
    </source>
</evidence>
<keyword evidence="3" id="KW-1185">Reference proteome</keyword>
<dbReference type="RefSeq" id="WP_090245683.1">
    <property type="nucleotide sequence ID" value="NZ_FPAS01000001.1"/>
</dbReference>
<dbReference type="Gene3D" id="3.40.50.720">
    <property type="entry name" value="NAD(P)-binding Rossmann-like Domain"/>
    <property type="match status" value="1"/>
</dbReference>
<dbReference type="SUPFAM" id="SSF51735">
    <property type="entry name" value="NAD(P)-binding Rossmann-fold domains"/>
    <property type="match status" value="1"/>
</dbReference>
<dbReference type="PANTHER" id="PTHR47129:SF1">
    <property type="entry name" value="NMRA-LIKE DOMAIN-CONTAINING PROTEIN"/>
    <property type="match status" value="1"/>
</dbReference>
<gene>
    <name evidence="2" type="ORF">SAMN05216474_0363</name>
</gene>
<accession>A0A1I6XPK7</accession>
<dbReference type="InterPro" id="IPR052718">
    <property type="entry name" value="NmrA-type_oxidoreductase"/>
</dbReference>
<dbReference type="STRING" id="477690.SAMN05216474_0363"/>
<feature type="domain" description="NmrA-like" evidence="1">
    <location>
        <begin position="2"/>
        <end position="283"/>
    </location>
</feature>
<dbReference type="Pfam" id="PF05368">
    <property type="entry name" value="NmrA"/>
    <property type="match status" value="1"/>
</dbReference>
<dbReference type="EMBL" id="FPAS01000001">
    <property type="protein sequence ID" value="SFT40268.1"/>
    <property type="molecule type" value="Genomic_DNA"/>
</dbReference>
<dbReference type="OrthoDB" id="9780595at2"/>
<dbReference type="InterPro" id="IPR036291">
    <property type="entry name" value="NAD(P)-bd_dom_sf"/>
</dbReference>
<dbReference type="Gene3D" id="3.90.25.10">
    <property type="entry name" value="UDP-galactose 4-epimerase, domain 1"/>
    <property type="match status" value="1"/>
</dbReference>
<evidence type="ECO:0000313" key="2">
    <source>
        <dbReference type="EMBL" id="SFT40268.1"/>
    </source>
</evidence>
<dbReference type="Proteomes" id="UP000236454">
    <property type="component" value="Unassembled WGS sequence"/>
</dbReference>